<accession>A0ABY5MPA0</accession>
<keyword evidence="2" id="KW-1185">Reference proteome</keyword>
<name>A0ABY5MPA0_9HYPH</name>
<dbReference type="RefSeq" id="WP_338530679.1">
    <property type="nucleotide sequence ID" value="NZ_CP030941.1"/>
</dbReference>
<protein>
    <submittedName>
        <fullName evidence="1">Uncharacterized protein</fullName>
    </submittedName>
</protein>
<sequence length="79" mass="8486">MNGYPGVGTLTIGRELATLISGRLLDIHTVYNVAFVLTEFIVNGTKGSSAPVPIANPNVSKVCNRDLRLRFIAGNVCLR</sequence>
<reference evidence="1 2" key="1">
    <citation type="submission" date="2018-07" db="EMBL/GenBank/DDBJ databases">
        <title>Genome sequence of Nitratireductor thuwali#1536.</title>
        <authorList>
            <person name="Michoud G."/>
            <person name="Merlino G."/>
            <person name="Sefrji F.O."/>
            <person name="Daffonchio D."/>
        </authorList>
    </citation>
    <scope>NUCLEOTIDE SEQUENCE [LARGE SCALE GENOMIC DNA]</scope>
    <source>
        <strain evidence="2">Nit1536</strain>
    </source>
</reference>
<dbReference type="Proteomes" id="UP001342418">
    <property type="component" value="Chromosome"/>
</dbReference>
<proteinExistence type="predicted"/>
<dbReference type="EMBL" id="CP030941">
    <property type="protein sequence ID" value="UUP18448.1"/>
    <property type="molecule type" value="Genomic_DNA"/>
</dbReference>
<organism evidence="1 2">
    <name type="scientific">Nitratireductor thuwali</name>
    <dbReference type="NCBI Taxonomy" id="2267699"/>
    <lineage>
        <taxon>Bacteria</taxon>
        <taxon>Pseudomonadati</taxon>
        <taxon>Pseudomonadota</taxon>
        <taxon>Alphaproteobacteria</taxon>
        <taxon>Hyphomicrobiales</taxon>
        <taxon>Phyllobacteriaceae</taxon>
        <taxon>Nitratireductor</taxon>
    </lineage>
</organism>
<gene>
    <name evidence="1" type="ORF">NTH_02930</name>
</gene>
<evidence type="ECO:0000313" key="1">
    <source>
        <dbReference type="EMBL" id="UUP18448.1"/>
    </source>
</evidence>
<evidence type="ECO:0000313" key="2">
    <source>
        <dbReference type="Proteomes" id="UP001342418"/>
    </source>
</evidence>